<dbReference type="EMBL" id="FNEN01000001">
    <property type="protein sequence ID" value="SDI32839.1"/>
    <property type="molecule type" value="Genomic_DNA"/>
</dbReference>
<sequence>MVSLTQSDTFQLAICVPNGSTLATPPKPNARLCDLTHKRASLLIPGHRPDPGKFHLHRRILPVQLRPPGGQNKHRGRPV</sequence>
<organism evidence="1 2">
    <name type="scientific">Natribacillus halophilus</name>
    <dbReference type="NCBI Taxonomy" id="549003"/>
    <lineage>
        <taxon>Bacteria</taxon>
        <taxon>Bacillati</taxon>
        <taxon>Bacillota</taxon>
        <taxon>Bacilli</taxon>
        <taxon>Bacillales</taxon>
        <taxon>Bacillaceae</taxon>
        <taxon>Natribacillus</taxon>
    </lineage>
</organism>
<gene>
    <name evidence="1" type="ORF">SAMN04488123_101322</name>
</gene>
<evidence type="ECO:0000313" key="1">
    <source>
        <dbReference type="EMBL" id="SDI32839.1"/>
    </source>
</evidence>
<keyword evidence="2" id="KW-1185">Reference proteome</keyword>
<dbReference type="AlphaFoldDB" id="A0A1G8JNH5"/>
<dbReference type="Proteomes" id="UP000198853">
    <property type="component" value="Unassembled WGS sequence"/>
</dbReference>
<name>A0A1G8JNH5_9BACI</name>
<evidence type="ECO:0000313" key="2">
    <source>
        <dbReference type="Proteomes" id="UP000198853"/>
    </source>
</evidence>
<accession>A0A1G8JNH5</accession>
<reference evidence="1 2" key="1">
    <citation type="submission" date="2016-10" db="EMBL/GenBank/DDBJ databases">
        <authorList>
            <person name="de Groot N.N."/>
        </authorList>
    </citation>
    <scope>NUCLEOTIDE SEQUENCE [LARGE SCALE GENOMIC DNA]</scope>
    <source>
        <strain evidence="1 2">DSM 21771</strain>
    </source>
</reference>
<protein>
    <submittedName>
        <fullName evidence="1">Uncharacterized protein</fullName>
    </submittedName>
</protein>
<proteinExistence type="predicted"/>